<dbReference type="AlphaFoldDB" id="A0A0C9YLQ8"/>
<evidence type="ECO:0000313" key="2">
    <source>
        <dbReference type="EMBL" id="KIK25915.1"/>
    </source>
</evidence>
<keyword evidence="1" id="KW-1133">Transmembrane helix</keyword>
<protein>
    <submittedName>
        <fullName evidence="2">Uncharacterized protein</fullName>
    </submittedName>
</protein>
<reference evidence="2 3" key="1">
    <citation type="submission" date="2014-04" db="EMBL/GenBank/DDBJ databases">
        <authorList>
            <consortium name="DOE Joint Genome Institute"/>
            <person name="Kuo A."/>
            <person name="Kohler A."/>
            <person name="Costa M.D."/>
            <person name="Nagy L.G."/>
            <person name="Floudas D."/>
            <person name="Copeland A."/>
            <person name="Barry K.W."/>
            <person name="Cichocki N."/>
            <person name="Veneault-Fourrey C."/>
            <person name="LaButti K."/>
            <person name="Lindquist E.A."/>
            <person name="Lipzen A."/>
            <person name="Lundell T."/>
            <person name="Morin E."/>
            <person name="Murat C."/>
            <person name="Sun H."/>
            <person name="Tunlid A."/>
            <person name="Henrissat B."/>
            <person name="Grigoriev I.V."/>
            <person name="Hibbett D.S."/>
            <person name="Martin F."/>
            <person name="Nordberg H.P."/>
            <person name="Cantor M.N."/>
            <person name="Hua S.X."/>
        </authorList>
    </citation>
    <scope>NUCLEOTIDE SEQUENCE [LARGE SCALE GENOMIC DNA]</scope>
    <source>
        <strain evidence="2 3">441</strain>
    </source>
</reference>
<sequence length="91" mass="10030">MFAIAYRQEYMNLRTYGVTLSAGFPGTVFGYSSLSTILLSAHLVPQRIGRSVTLMFLQSSGRRAIHSAITYVRGCPMSYSQDSILCSRDGP</sequence>
<feature type="transmembrane region" description="Helical" evidence="1">
    <location>
        <begin position="20"/>
        <end position="41"/>
    </location>
</feature>
<dbReference type="Proteomes" id="UP000054018">
    <property type="component" value="Unassembled WGS sequence"/>
</dbReference>
<keyword evidence="1" id="KW-0472">Membrane</keyword>
<accession>A0A0C9YLQ8</accession>
<evidence type="ECO:0000256" key="1">
    <source>
        <dbReference type="SAM" id="Phobius"/>
    </source>
</evidence>
<keyword evidence="3" id="KW-1185">Reference proteome</keyword>
<keyword evidence="1" id="KW-0812">Transmembrane</keyword>
<organism evidence="2 3">
    <name type="scientific">Pisolithus microcarpus 441</name>
    <dbReference type="NCBI Taxonomy" id="765257"/>
    <lineage>
        <taxon>Eukaryota</taxon>
        <taxon>Fungi</taxon>
        <taxon>Dikarya</taxon>
        <taxon>Basidiomycota</taxon>
        <taxon>Agaricomycotina</taxon>
        <taxon>Agaricomycetes</taxon>
        <taxon>Agaricomycetidae</taxon>
        <taxon>Boletales</taxon>
        <taxon>Sclerodermatineae</taxon>
        <taxon>Pisolithaceae</taxon>
        <taxon>Pisolithus</taxon>
    </lineage>
</organism>
<gene>
    <name evidence="2" type="ORF">PISMIDRAFT_676879</name>
</gene>
<dbReference type="HOGENOM" id="CLU_2427874_0_0_1"/>
<dbReference type="EMBL" id="KN833705">
    <property type="protein sequence ID" value="KIK25915.1"/>
    <property type="molecule type" value="Genomic_DNA"/>
</dbReference>
<reference evidence="3" key="2">
    <citation type="submission" date="2015-01" db="EMBL/GenBank/DDBJ databases">
        <title>Evolutionary Origins and Diversification of the Mycorrhizal Mutualists.</title>
        <authorList>
            <consortium name="DOE Joint Genome Institute"/>
            <consortium name="Mycorrhizal Genomics Consortium"/>
            <person name="Kohler A."/>
            <person name="Kuo A."/>
            <person name="Nagy L.G."/>
            <person name="Floudas D."/>
            <person name="Copeland A."/>
            <person name="Barry K.W."/>
            <person name="Cichocki N."/>
            <person name="Veneault-Fourrey C."/>
            <person name="LaButti K."/>
            <person name="Lindquist E.A."/>
            <person name="Lipzen A."/>
            <person name="Lundell T."/>
            <person name="Morin E."/>
            <person name="Murat C."/>
            <person name="Riley R."/>
            <person name="Ohm R."/>
            <person name="Sun H."/>
            <person name="Tunlid A."/>
            <person name="Henrissat B."/>
            <person name="Grigoriev I.V."/>
            <person name="Hibbett D.S."/>
            <person name="Martin F."/>
        </authorList>
    </citation>
    <scope>NUCLEOTIDE SEQUENCE [LARGE SCALE GENOMIC DNA]</scope>
    <source>
        <strain evidence="3">441</strain>
    </source>
</reference>
<evidence type="ECO:0000313" key="3">
    <source>
        <dbReference type="Proteomes" id="UP000054018"/>
    </source>
</evidence>
<name>A0A0C9YLQ8_9AGAM</name>
<proteinExistence type="predicted"/>